<sequence length="125" mass="13942">MIWERSHGADHRAGRPESVARLPRWSPRLVPVTRVPSAILITVDTDTTTGSTSRHATRHDPRKQTPLFQETPIYSRLVAERGDIPTQVRGEADRILRELESVMRVASGGPLSGLPAPQHFPRPAR</sequence>
<organism evidence="2 3">
    <name type="scientific">Streptomyces glaucescens</name>
    <dbReference type="NCBI Taxonomy" id="1907"/>
    <lineage>
        <taxon>Bacteria</taxon>
        <taxon>Bacillati</taxon>
        <taxon>Actinomycetota</taxon>
        <taxon>Actinomycetes</taxon>
        <taxon>Kitasatosporales</taxon>
        <taxon>Streptomycetaceae</taxon>
        <taxon>Streptomyces</taxon>
    </lineage>
</organism>
<proteinExistence type="predicted"/>
<dbReference type="EMBL" id="CP009438">
    <property type="protein sequence ID" value="AIR96477.1"/>
    <property type="molecule type" value="Genomic_DNA"/>
</dbReference>
<evidence type="ECO:0000313" key="2">
    <source>
        <dbReference type="EMBL" id="AIR96477.1"/>
    </source>
</evidence>
<reference evidence="3" key="1">
    <citation type="journal article" date="2015" name="J. Biotechnol.">
        <title>Complete genome sequence of the actinobacterium Streptomyces glaucescens GLA.O (DSM 40922) consisting of a linear chromosome and one linear plasmid.</title>
        <authorList>
            <person name="Ortseifen V."/>
            <person name="Winkler A."/>
            <person name="Albersmeier A."/>
            <person name="Wendler S."/>
            <person name="Puhler A."/>
            <person name="Kalinowski J."/>
            <person name="Ruckert C."/>
        </authorList>
    </citation>
    <scope>NUCLEOTIDE SEQUENCE [LARGE SCALE GENOMIC DNA]</scope>
    <source>
        <strain evidence="3">DSM 40922 / GLA O</strain>
    </source>
</reference>
<feature type="compositionally biased region" description="Low complexity" evidence="1">
    <location>
        <begin position="43"/>
        <end position="54"/>
    </location>
</feature>
<dbReference type="STRING" id="1907.SGLAU_02245"/>
<dbReference type="KEGG" id="sgu:SGLAU_02245"/>
<dbReference type="Proteomes" id="UP000029482">
    <property type="component" value="Chromosome"/>
</dbReference>
<gene>
    <name evidence="2" type="ORF">SGLAU_02245</name>
</gene>
<protein>
    <submittedName>
        <fullName evidence="2">Uncharacterized protein</fullName>
    </submittedName>
</protein>
<evidence type="ECO:0000256" key="1">
    <source>
        <dbReference type="SAM" id="MobiDB-lite"/>
    </source>
</evidence>
<evidence type="ECO:0000313" key="3">
    <source>
        <dbReference type="Proteomes" id="UP000029482"/>
    </source>
</evidence>
<dbReference type="HOGENOM" id="CLU_1991418_0_0_11"/>
<dbReference type="AlphaFoldDB" id="A0A089WYG5"/>
<accession>A0A089WYG5</accession>
<keyword evidence="3" id="KW-1185">Reference proteome</keyword>
<feature type="region of interest" description="Disordered" evidence="1">
    <location>
        <begin position="43"/>
        <end position="65"/>
    </location>
</feature>
<name>A0A089WYG5_STRGA</name>